<accession>A0ABQ2CJC3</accession>
<evidence type="ECO:0000256" key="2">
    <source>
        <dbReference type="ARBA" id="ARBA00004746"/>
    </source>
</evidence>
<evidence type="ECO:0000313" key="11">
    <source>
        <dbReference type="Proteomes" id="UP000633263"/>
    </source>
</evidence>
<sequence>MIESVPDKRLIADSFSRAASTYDQAAAFQRTVGSNLLARLPAGFAPSGIVDLGCGTGHFTRALSTLYRQPVLGLDLAEGMLRHARRHSPGQGGWVVADAELLPLRSESRDLIFSSLALQWCPQLPLALKEAFRVLRPSGLLAFNTLLEGSLHELRDAWRAVDDHVHVNRFTPAAELESMLAGTGFGHWRCEPETHVLHYPQLGELTRELRALGATNHNPGRPAGLGGAARLRRLTAGYEQFRTAQGLPATWQVAQVVMVKTAAGERS</sequence>
<evidence type="ECO:0000256" key="1">
    <source>
        <dbReference type="ARBA" id="ARBA00000852"/>
    </source>
</evidence>
<dbReference type="Proteomes" id="UP000633263">
    <property type="component" value="Unassembled WGS sequence"/>
</dbReference>
<dbReference type="SUPFAM" id="SSF53335">
    <property type="entry name" value="S-adenosyl-L-methionine-dependent methyltransferases"/>
    <property type="match status" value="1"/>
</dbReference>
<reference evidence="11" key="1">
    <citation type="journal article" date="2019" name="Int. J. Syst. Evol. Microbiol.">
        <title>The Global Catalogue of Microorganisms (GCM) 10K type strain sequencing project: providing services to taxonomists for standard genome sequencing and annotation.</title>
        <authorList>
            <consortium name="The Broad Institute Genomics Platform"/>
            <consortium name="The Broad Institute Genome Sequencing Center for Infectious Disease"/>
            <person name="Wu L."/>
            <person name="Ma J."/>
        </authorList>
    </citation>
    <scope>NUCLEOTIDE SEQUENCE [LARGE SCALE GENOMIC DNA]</scope>
    <source>
        <strain evidence="11">JCM 11590</strain>
    </source>
</reference>
<dbReference type="EMBL" id="BMNN01000001">
    <property type="protein sequence ID" value="GGI88704.1"/>
    <property type="molecule type" value="Genomic_DNA"/>
</dbReference>
<evidence type="ECO:0000256" key="8">
    <source>
        <dbReference type="HAMAP-Rule" id="MF_00835"/>
    </source>
</evidence>
<evidence type="ECO:0000313" key="10">
    <source>
        <dbReference type="EMBL" id="GGI88704.1"/>
    </source>
</evidence>
<dbReference type="Gene3D" id="3.40.50.150">
    <property type="entry name" value="Vaccinia Virus protein VP39"/>
    <property type="match status" value="1"/>
</dbReference>
<keyword evidence="6 8" id="KW-0949">S-adenosyl-L-methionine</keyword>
<dbReference type="NCBIfam" id="TIGR02072">
    <property type="entry name" value="BioC"/>
    <property type="match status" value="1"/>
</dbReference>
<dbReference type="InterPro" id="IPR050602">
    <property type="entry name" value="Malonyl-ACP_OMT"/>
</dbReference>
<comment type="similarity">
    <text evidence="8">Belongs to the methyltransferase superfamily.</text>
</comment>
<dbReference type="PANTHER" id="PTHR13090">
    <property type="entry name" value="ARGININE-HYDROXYLASE NDUFAF5, MITOCHONDRIAL"/>
    <property type="match status" value="1"/>
</dbReference>
<dbReference type="InterPro" id="IPR011814">
    <property type="entry name" value="BioC"/>
</dbReference>
<keyword evidence="5 8" id="KW-0808">Transferase</keyword>
<name>A0ABQ2CJC3_9GAMM</name>
<dbReference type="InterPro" id="IPR029063">
    <property type="entry name" value="SAM-dependent_MTases_sf"/>
</dbReference>
<evidence type="ECO:0000256" key="6">
    <source>
        <dbReference type="ARBA" id="ARBA00022691"/>
    </source>
</evidence>
<dbReference type="Pfam" id="PF08241">
    <property type="entry name" value="Methyltransf_11"/>
    <property type="match status" value="1"/>
</dbReference>
<keyword evidence="4 8" id="KW-0489">Methyltransferase</keyword>
<evidence type="ECO:0000256" key="4">
    <source>
        <dbReference type="ARBA" id="ARBA00022603"/>
    </source>
</evidence>
<protein>
    <recommendedName>
        <fullName evidence="3 8">Malonyl-[acyl-carrier protein] O-methyltransferase</fullName>
        <shortName evidence="8">Malonyl-ACP O-methyltransferase</shortName>
        <ecNumber evidence="3 8">2.1.1.197</ecNumber>
    </recommendedName>
    <alternativeName>
        <fullName evidence="8">Biotin synthesis protein BioC</fullName>
    </alternativeName>
</protein>
<comment type="caution">
    <text evidence="10">The sequence shown here is derived from an EMBL/GenBank/DDBJ whole genome shotgun (WGS) entry which is preliminary data.</text>
</comment>
<keyword evidence="7 8" id="KW-0093">Biotin biosynthesis</keyword>
<gene>
    <name evidence="8 10" type="primary">bioC</name>
    <name evidence="10" type="ORF">GCM10009083_01330</name>
</gene>
<dbReference type="HAMAP" id="MF_00835">
    <property type="entry name" value="BioC"/>
    <property type="match status" value="1"/>
</dbReference>
<feature type="domain" description="Methyltransferase type 11" evidence="9">
    <location>
        <begin position="50"/>
        <end position="143"/>
    </location>
</feature>
<dbReference type="InterPro" id="IPR013216">
    <property type="entry name" value="Methyltransf_11"/>
</dbReference>
<evidence type="ECO:0000259" key="9">
    <source>
        <dbReference type="Pfam" id="PF08241"/>
    </source>
</evidence>
<comment type="function">
    <text evidence="8">Converts the free carboxyl group of a malonyl-thioester to its methyl ester by transfer of a methyl group from S-adenosyl-L-methionine (SAM). It allows to synthesize pimeloyl-ACP via the fatty acid synthetic pathway.</text>
</comment>
<dbReference type="PANTHER" id="PTHR13090:SF1">
    <property type="entry name" value="ARGININE-HYDROXYLASE NDUFAF5, MITOCHONDRIAL"/>
    <property type="match status" value="1"/>
</dbReference>
<dbReference type="CDD" id="cd02440">
    <property type="entry name" value="AdoMet_MTases"/>
    <property type="match status" value="1"/>
</dbReference>
<organism evidence="10 11">
    <name type="scientific">Halopseudomonas pertucinogena</name>
    <dbReference type="NCBI Taxonomy" id="86175"/>
    <lineage>
        <taxon>Bacteria</taxon>
        <taxon>Pseudomonadati</taxon>
        <taxon>Pseudomonadota</taxon>
        <taxon>Gammaproteobacteria</taxon>
        <taxon>Pseudomonadales</taxon>
        <taxon>Pseudomonadaceae</taxon>
        <taxon>Halopseudomonas</taxon>
    </lineage>
</organism>
<comment type="catalytic activity">
    <reaction evidence="1 8">
        <text>malonyl-[ACP] + S-adenosyl-L-methionine = malonyl-[ACP] methyl ester + S-adenosyl-L-homocysteine</text>
        <dbReference type="Rhea" id="RHEA:17105"/>
        <dbReference type="Rhea" id="RHEA-COMP:9623"/>
        <dbReference type="Rhea" id="RHEA-COMP:9954"/>
        <dbReference type="ChEBI" id="CHEBI:57856"/>
        <dbReference type="ChEBI" id="CHEBI:59789"/>
        <dbReference type="ChEBI" id="CHEBI:78449"/>
        <dbReference type="ChEBI" id="CHEBI:78845"/>
        <dbReference type="EC" id="2.1.1.197"/>
    </reaction>
</comment>
<proteinExistence type="inferred from homology"/>
<comment type="pathway">
    <text evidence="2 8">Cofactor biosynthesis; biotin biosynthesis.</text>
</comment>
<keyword evidence="11" id="KW-1185">Reference proteome</keyword>
<evidence type="ECO:0000256" key="3">
    <source>
        <dbReference type="ARBA" id="ARBA00012327"/>
    </source>
</evidence>
<evidence type="ECO:0000256" key="5">
    <source>
        <dbReference type="ARBA" id="ARBA00022679"/>
    </source>
</evidence>
<evidence type="ECO:0000256" key="7">
    <source>
        <dbReference type="ARBA" id="ARBA00022756"/>
    </source>
</evidence>
<dbReference type="EC" id="2.1.1.197" evidence="3 8"/>
<dbReference type="RefSeq" id="WP_229710239.1">
    <property type="nucleotide sequence ID" value="NZ_BMNN01000001.1"/>
</dbReference>